<feature type="coiled-coil region" evidence="9">
    <location>
        <begin position="68"/>
        <end position="102"/>
    </location>
</feature>
<reference evidence="12" key="1">
    <citation type="journal article" date="2019" name="Int. J. Syst. Evol. Microbiol.">
        <title>The Global Catalogue of Microorganisms (GCM) 10K type strain sequencing project: providing services to taxonomists for standard genome sequencing and annotation.</title>
        <authorList>
            <consortium name="The Broad Institute Genomics Platform"/>
            <consortium name="The Broad Institute Genome Sequencing Center for Infectious Disease"/>
            <person name="Wu L."/>
            <person name="Ma J."/>
        </authorList>
    </citation>
    <scope>NUCLEOTIDE SEQUENCE [LARGE SCALE GENOMIC DNA]</scope>
    <source>
        <strain evidence="12">JCM 18657</strain>
    </source>
</reference>
<name>A0ABW2V224_9BACL</name>
<evidence type="ECO:0000256" key="9">
    <source>
        <dbReference type="SAM" id="Coils"/>
    </source>
</evidence>
<evidence type="ECO:0000256" key="6">
    <source>
        <dbReference type="ARBA" id="ARBA00023306"/>
    </source>
</evidence>
<keyword evidence="4 7" id="KW-1133">Transmembrane helix</keyword>
<organism evidence="11 12">
    <name type="scientific">Paenibacillus thermoaerophilus</name>
    <dbReference type="NCBI Taxonomy" id="1215385"/>
    <lineage>
        <taxon>Bacteria</taxon>
        <taxon>Bacillati</taxon>
        <taxon>Bacillota</taxon>
        <taxon>Bacilli</taxon>
        <taxon>Bacillales</taxon>
        <taxon>Paenibacillaceae</taxon>
        <taxon>Paenibacillus</taxon>
    </lineage>
</organism>
<feature type="compositionally biased region" description="Basic and acidic residues" evidence="10">
    <location>
        <begin position="10"/>
        <end position="19"/>
    </location>
</feature>
<evidence type="ECO:0000256" key="2">
    <source>
        <dbReference type="ARBA" id="ARBA00022618"/>
    </source>
</evidence>
<evidence type="ECO:0000313" key="11">
    <source>
        <dbReference type="EMBL" id="MFC7748667.1"/>
    </source>
</evidence>
<dbReference type="Pfam" id="PF04977">
    <property type="entry name" value="DivIC"/>
    <property type="match status" value="1"/>
</dbReference>
<sequence>MAYINGNLALERRQEEQSKARPAKRPSKPTAPAPRKNALPRQDKLLYLFAIVVGVAVALTVLFRYAQIYGMNVQLQNIEAKIEKLQAENVQLKREVMNLQDPNRIQQKAKEFGLSLPQDKQVAHVAPDGAAGQPQKSGR</sequence>
<keyword evidence="2 7" id="KW-0132">Cell division</keyword>
<feature type="transmembrane region" description="Helical" evidence="7">
    <location>
        <begin position="45"/>
        <end position="66"/>
    </location>
</feature>
<keyword evidence="9" id="KW-0175">Coiled coil</keyword>
<dbReference type="HAMAP" id="MF_00910">
    <property type="entry name" value="FtsL"/>
    <property type="match status" value="1"/>
</dbReference>
<evidence type="ECO:0000313" key="12">
    <source>
        <dbReference type="Proteomes" id="UP001596528"/>
    </source>
</evidence>
<evidence type="ECO:0000256" key="1">
    <source>
        <dbReference type="ARBA" id="ARBA00022475"/>
    </source>
</evidence>
<evidence type="ECO:0000256" key="7">
    <source>
        <dbReference type="HAMAP-Rule" id="MF_00910"/>
    </source>
</evidence>
<feature type="region of interest" description="Disordered" evidence="10">
    <location>
        <begin position="1"/>
        <end position="37"/>
    </location>
</feature>
<evidence type="ECO:0000256" key="8">
    <source>
        <dbReference type="NCBIfam" id="TIGR02209"/>
    </source>
</evidence>
<dbReference type="RefSeq" id="WP_170209382.1">
    <property type="nucleotide sequence ID" value="NZ_JBHTGQ010000002.1"/>
</dbReference>
<dbReference type="EMBL" id="JBHTGQ010000002">
    <property type="protein sequence ID" value="MFC7748667.1"/>
    <property type="molecule type" value="Genomic_DNA"/>
</dbReference>
<protein>
    <recommendedName>
        <fullName evidence="7 8">Cell division protein FtsL</fullName>
    </recommendedName>
</protein>
<dbReference type="Proteomes" id="UP001596528">
    <property type="component" value="Unassembled WGS sequence"/>
</dbReference>
<dbReference type="InterPro" id="IPR011922">
    <property type="entry name" value="Cell_div_FtsL"/>
</dbReference>
<keyword evidence="5 7" id="KW-0472">Membrane</keyword>
<evidence type="ECO:0000256" key="4">
    <source>
        <dbReference type="ARBA" id="ARBA00022989"/>
    </source>
</evidence>
<evidence type="ECO:0000256" key="5">
    <source>
        <dbReference type="ARBA" id="ARBA00023136"/>
    </source>
</evidence>
<comment type="similarity">
    <text evidence="7">Belongs to the FtsL family.</text>
</comment>
<keyword evidence="12" id="KW-1185">Reference proteome</keyword>
<accession>A0ABW2V224</accession>
<comment type="function">
    <text evidence="7">Essential cell division protein.</text>
</comment>
<gene>
    <name evidence="7 11" type="primary">ftsL</name>
    <name evidence="11" type="ORF">ACFQWB_01735</name>
</gene>
<dbReference type="GO" id="GO:0051301">
    <property type="term" value="P:cell division"/>
    <property type="evidence" value="ECO:0007669"/>
    <property type="project" value="UniProtKB-KW"/>
</dbReference>
<keyword evidence="6 7" id="KW-0131">Cell cycle</keyword>
<keyword evidence="1 7" id="KW-1003">Cell membrane</keyword>
<dbReference type="NCBIfam" id="TIGR02209">
    <property type="entry name" value="ftsL_broad"/>
    <property type="match status" value="1"/>
</dbReference>
<evidence type="ECO:0000256" key="10">
    <source>
        <dbReference type="SAM" id="MobiDB-lite"/>
    </source>
</evidence>
<keyword evidence="3 7" id="KW-0812">Transmembrane</keyword>
<evidence type="ECO:0000256" key="3">
    <source>
        <dbReference type="ARBA" id="ARBA00022692"/>
    </source>
</evidence>
<comment type="caution">
    <text evidence="11">The sequence shown here is derived from an EMBL/GenBank/DDBJ whole genome shotgun (WGS) entry which is preliminary data.</text>
</comment>
<proteinExistence type="inferred from homology"/>
<dbReference type="InterPro" id="IPR007060">
    <property type="entry name" value="FtsL/DivIC"/>
</dbReference>
<comment type="subcellular location">
    <subcellularLocation>
        <location evidence="7">Cell membrane</location>
        <topology evidence="7">Single-pass type II membrane protein</topology>
    </subcellularLocation>
    <text evidence="7">Localizes to the division septum where it forms a ring structure.</text>
</comment>